<reference evidence="13 14" key="1">
    <citation type="submission" date="2020-04" db="EMBL/GenBank/DDBJ databases">
        <title>Chromosome-level genome assembly of a cyprinid fish Onychostoma macrolepis by integration of Nanopore Sequencing, Bionano and Hi-C technology.</title>
        <authorList>
            <person name="Wang D."/>
        </authorList>
    </citation>
    <scope>NUCLEOTIDE SEQUENCE [LARGE SCALE GENOMIC DNA]</scope>
    <source>
        <strain evidence="13">SWU-2019</strain>
        <tissue evidence="13">Muscle</tissue>
    </source>
</reference>
<evidence type="ECO:0000256" key="11">
    <source>
        <dbReference type="SAM" id="MobiDB-lite"/>
    </source>
</evidence>
<feature type="compositionally biased region" description="Polar residues" evidence="11">
    <location>
        <begin position="121"/>
        <end position="130"/>
    </location>
</feature>
<evidence type="ECO:0000256" key="7">
    <source>
        <dbReference type="ARBA" id="ARBA00022840"/>
    </source>
</evidence>
<protein>
    <recommendedName>
        <fullName evidence="2">non-specific serine/threonine protein kinase</fullName>
        <ecNumber evidence="2">2.7.11.1</ecNumber>
    </recommendedName>
</protein>
<comment type="catalytic activity">
    <reaction evidence="9">
        <text>L-seryl-[protein] + ATP = O-phospho-L-seryl-[protein] + ADP + H(+)</text>
        <dbReference type="Rhea" id="RHEA:17989"/>
        <dbReference type="Rhea" id="RHEA-COMP:9863"/>
        <dbReference type="Rhea" id="RHEA-COMP:11604"/>
        <dbReference type="ChEBI" id="CHEBI:15378"/>
        <dbReference type="ChEBI" id="CHEBI:29999"/>
        <dbReference type="ChEBI" id="CHEBI:30616"/>
        <dbReference type="ChEBI" id="CHEBI:83421"/>
        <dbReference type="ChEBI" id="CHEBI:456216"/>
        <dbReference type="EC" id="2.7.11.1"/>
    </reaction>
</comment>
<feature type="compositionally biased region" description="Basic and acidic residues" evidence="11">
    <location>
        <begin position="108"/>
        <end position="117"/>
    </location>
</feature>
<organism evidence="13 14">
    <name type="scientific">Onychostoma macrolepis</name>
    <dbReference type="NCBI Taxonomy" id="369639"/>
    <lineage>
        <taxon>Eukaryota</taxon>
        <taxon>Metazoa</taxon>
        <taxon>Chordata</taxon>
        <taxon>Craniata</taxon>
        <taxon>Vertebrata</taxon>
        <taxon>Euteleostomi</taxon>
        <taxon>Actinopterygii</taxon>
        <taxon>Neopterygii</taxon>
        <taxon>Teleostei</taxon>
        <taxon>Ostariophysi</taxon>
        <taxon>Cypriniformes</taxon>
        <taxon>Cyprinidae</taxon>
        <taxon>Acrossocheilinae</taxon>
        <taxon>Onychostoma</taxon>
    </lineage>
</organism>
<evidence type="ECO:0000256" key="1">
    <source>
        <dbReference type="ARBA" id="ARBA00005505"/>
    </source>
</evidence>
<keyword evidence="3" id="KW-0723">Serine/threonine-protein kinase</keyword>
<feature type="region of interest" description="Disordered" evidence="11">
    <location>
        <begin position="289"/>
        <end position="331"/>
    </location>
</feature>
<comment type="caution">
    <text evidence="13">The sequence shown here is derived from an EMBL/GenBank/DDBJ whole genome shotgun (WGS) entry which is preliminary data.</text>
</comment>
<evidence type="ECO:0000256" key="4">
    <source>
        <dbReference type="ARBA" id="ARBA00022679"/>
    </source>
</evidence>
<evidence type="ECO:0000256" key="9">
    <source>
        <dbReference type="ARBA" id="ARBA00048679"/>
    </source>
</evidence>
<feature type="binding site" evidence="10">
    <location>
        <position position="652"/>
    </location>
    <ligand>
        <name>ATP</name>
        <dbReference type="ChEBI" id="CHEBI:30616"/>
    </ligand>
</feature>
<feature type="compositionally biased region" description="Polar residues" evidence="11">
    <location>
        <begin position="301"/>
        <end position="313"/>
    </location>
</feature>
<proteinExistence type="inferred from homology"/>
<feature type="domain" description="Protein kinase" evidence="12">
    <location>
        <begin position="618"/>
        <end position="783"/>
    </location>
</feature>
<gene>
    <name evidence="13" type="ORF">G5714_016488</name>
</gene>
<dbReference type="InterPro" id="IPR017441">
    <property type="entry name" value="Protein_kinase_ATP_BS"/>
</dbReference>
<evidence type="ECO:0000256" key="10">
    <source>
        <dbReference type="PROSITE-ProRule" id="PRU10141"/>
    </source>
</evidence>
<dbReference type="PANTHER" id="PTHR22984:SF11">
    <property type="entry name" value="AURORA KINASE-RELATED"/>
    <property type="match status" value="1"/>
</dbReference>
<dbReference type="GO" id="GO:0007346">
    <property type="term" value="P:regulation of mitotic cell cycle"/>
    <property type="evidence" value="ECO:0007669"/>
    <property type="project" value="TreeGrafter"/>
</dbReference>
<dbReference type="SMART" id="SM00220">
    <property type="entry name" value="S_TKc"/>
    <property type="match status" value="1"/>
</dbReference>
<dbReference type="Gene3D" id="3.30.200.20">
    <property type="entry name" value="Phosphorylase Kinase, domain 1"/>
    <property type="match status" value="1"/>
</dbReference>
<dbReference type="GO" id="GO:0004674">
    <property type="term" value="F:protein serine/threonine kinase activity"/>
    <property type="evidence" value="ECO:0007669"/>
    <property type="project" value="UniProtKB-KW"/>
</dbReference>
<feature type="region of interest" description="Disordered" evidence="11">
    <location>
        <begin position="563"/>
        <end position="607"/>
    </location>
</feature>
<comment type="similarity">
    <text evidence="1">Belongs to the protein kinase superfamily. CAMK Ser/Thr protein kinase family. PIM subfamily.</text>
</comment>
<keyword evidence="7 10" id="KW-0067">ATP-binding</keyword>
<dbReference type="AlphaFoldDB" id="A0A7J6CAH1"/>
<feature type="region of interest" description="Disordered" evidence="11">
    <location>
        <begin position="213"/>
        <end position="252"/>
    </location>
</feature>
<evidence type="ECO:0000313" key="13">
    <source>
        <dbReference type="EMBL" id="KAF4103605.1"/>
    </source>
</evidence>
<evidence type="ECO:0000256" key="3">
    <source>
        <dbReference type="ARBA" id="ARBA00022527"/>
    </source>
</evidence>
<dbReference type="InterPro" id="IPR011009">
    <property type="entry name" value="Kinase-like_dom_sf"/>
</dbReference>
<dbReference type="EC" id="2.7.11.1" evidence="2"/>
<dbReference type="Proteomes" id="UP000579812">
    <property type="component" value="Unassembled WGS sequence"/>
</dbReference>
<name>A0A7J6CAH1_9TELE</name>
<dbReference type="PROSITE" id="PS00107">
    <property type="entry name" value="PROTEIN_KINASE_ATP"/>
    <property type="match status" value="1"/>
</dbReference>
<evidence type="ECO:0000259" key="12">
    <source>
        <dbReference type="PROSITE" id="PS50011"/>
    </source>
</evidence>
<feature type="compositionally biased region" description="Polar residues" evidence="11">
    <location>
        <begin position="50"/>
        <end position="61"/>
    </location>
</feature>
<keyword evidence="4" id="KW-0808">Transferase</keyword>
<dbReference type="InterPro" id="IPR008271">
    <property type="entry name" value="Ser/Thr_kinase_AS"/>
</dbReference>
<dbReference type="Gene3D" id="1.10.510.10">
    <property type="entry name" value="Transferase(Phosphotransferase) domain 1"/>
    <property type="match status" value="1"/>
</dbReference>
<evidence type="ECO:0000256" key="2">
    <source>
        <dbReference type="ARBA" id="ARBA00012513"/>
    </source>
</evidence>
<comment type="catalytic activity">
    <reaction evidence="8">
        <text>L-threonyl-[protein] + ATP = O-phospho-L-threonyl-[protein] + ADP + H(+)</text>
        <dbReference type="Rhea" id="RHEA:46608"/>
        <dbReference type="Rhea" id="RHEA-COMP:11060"/>
        <dbReference type="Rhea" id="RHEA-COMP:11605"/>
        <dbReference type="ChEBI" id="CHEBI:15378"/>
        <dbReference type="ChEBI" id="CHEBI:30013"/>
        <dbReference type="ChEBI" id="CHEBI:30616"/>
        <dbReference type="ChEBI" id="CHEBI:61977"/>
        <dbReference type="ChEBI" id="CHEBI:456216"/>
        <dbReference type="EC" id="2.7.11.1"/>
    </reaction>
</comment>
<dbReference type="PROSITE" id="PS50011">
    <property type="entry name" value="PROTEIN_KINASE_DOM"/>
    <property type="match status" value="1"/>
</dbReference>
<accession>A0A7J6CAH1</accession>
<keyword evidence="14" id="KW-1185">Reference proteome</keyword>
<feature type="region of interest" description="Disordered" evidence="11">
    <location>
        <begin position="50"/>
        <end position="153"/>
    </location>
</feature>
<feature type="compositionally biased region" description="Polar residues" evidence="11">
    <location>
        <begin position="222"/>
        <end position="236"/>
    </location>
</feature>
<dbReference type="GO" id="GO:0043066">
    <property type="term" value="P:negative regulation of apoptotic process"/>
    <property type="evidence" value="ECO:0007669"/>
    <property type="project" value="TreeGrafter"/>
</dbReference>
<evidence type="ECO:0000256" key="5">
    <source>
        <dbReference type="ARBA" id="ARBA00022741"/>
    </source>
</evidence>
<dbReference type="SUPFAM" id="SSF56112">
    <property type="entry name" value="Protein kinase-like (PK-like)"/>
    <property type="match status" value="1"/>
</dbReference>
<evidence type="ECO:0000313" key="14">
    <source>
        <dbReference type="Proteomes" id="UP000579812"/>
    </source>
</evidence>
<dbReference type="PROSITE" id="PS00108">
    <property type="entry name" value="PROTEIN_KINASE_ST"/>
    <property type="match status" value="1"/>
</dbReference>
<keyword evidence="5 10" id="KW-0547">Nucleotide-binding</keyword>
<dbReference type="GO" id="GO:0005524">
    <property type="term" value="F:ATP binding"/>
    <property type="evidence" value="ECO:0007669"/>
    <property type="project" value="UniProtKB-UniRule"/>
</dbReference>
<dbReference type="GO" id="GO:0005737">
    <property type="term" value="C:cytoplasm"/>
    <property type="evidence" value="ECO:0007669"/>
    <property type="project" value="TreeGrafter"/>
</dbReference>
<dbReference type="EMBL" id="JAAMOB010000016">
    <property type="protein sequence ID" value="KAF4103605.1"/>
    <property type="molecule type" value="Genomic_DNA"/>
</dbReference>
<keyword evidence="6" id="KW-0418">Kinase</keyword>
<dbReference type="InterPro" id="IPR000719">
    <property type="entry name" value="Prot_kinase_dom"/>
</dbReference>
<dbReference type="InterPro" id="IPR051138">
    <property type="entry name" value="PIM_Ser/Thr_kinase"/>
</dbReference>
<dbReference type="Pfam" id="PF00069">
    <property type="entry name" value="Pkinase"/>
    <property type="match status" value="1"/>
</dbReference>
<feature type="region of interest" description="Disordered" evidence="11">
    <location>
        <begin position="402"/>
        <end position="433"/>
    </location>
</feature>
<evidence type="ECO:0000256" key="6">
    <source>
        <dbReference type="ARBA" id="ARBA00022777"/>
    </source>
</evidence>
<dbReference type="PANTHER" id="PTHR22984">
    <property type="entry name" value="SERINE/THREONINE-PROTEIN KINASE PIM"/>
    <property type="match status" value="1"/>
</dbReference>
<evidence type="ECO:0000256" key="8">
    <source>
        <dbReference type="ARBA" id="ARBA00047899"/>
    </source>
</evidence>
<sequence>MYCRCALAVKSPTDPSYASVKSHWSMDPPHNCSAHTDLGFSVVQMQRPKSSEPSCVSTRSVWSVDPPHNLSGHNDKDLPKGSSDPPEPSCVSMKSNWSMEPPRNFSGHTDRGFRPDPPESSCVSMKSNGSMEPPRNFSGHTDQKQAKKRKKKSIRSFFRRIGKAIKLCTLCCYGDILPPFLCDDPADLQPGLSGLEWALSIDPCPSGIELTVNANPADPEASSFSGPSSLEVTSDSDQADPEPSLVPGPSSLDLKLTLDPGLSRLVFETMNVPGLSSLDVTPVPSLSSIEIKPDVDPTEPKPSSVSGPSTLDSEITPVPGPSGFEAALEQQSTKRKKKGICSFFRRTWRAVKRAALCCQRGNKVAPDPFTIDPVAQRDMSDLQPVLLSLGWLTVNAEPTYLESSPVPGPSKVNNEPMPAPSQSGYEPPVEKQSKMRKKKDIQAFFQRTWRTVKFPSLAPDSCRVEPIAHWDPVDLQPGLSGPLWVLRNDPGPSCFEVTVTANQDPPDSQPGPFSLDSHLTFDPGLAGFVVELMSVPGPSSQEIMPVPSLPSLKLTPDMGLDVPELKPIPGSSLELTPAVDLADPEPSSASGSSSCRLTPETDLDNSKQKPVPILSVFWPTAVKLGQGGFGSVYEGTRRSSGQKVAMKFLPKKPWNNFINVPGSTKPLLSEVAMNVMVCAPPKSPYIVQMIEWFDQPHQLVIVMEYPHPCETLLEFTMRHGSRLDESVARGLMRQAVLAAKHCIERGIFHNDIKMDNMLVNIETLQRKLIDFSCSTNGTSFTEG</sequence>